<evidence type="ECO:0000313" key="2">
    <source>
        <dbReference type="EMBL" id="EPS44265.1"/>
    </source>
</evidence>
<keyword evidence="3" id="KW-1185">Reference proteome</keyword>
<feature type="region of interest" description="Disordered" evidence="1">
    <location>
        <begin position="1"/>
        <end position="35"/>
    </location>
</feature>
<sequence>MNSASEATKFGSASTTGTKTGEIQAPVLRGNNGNPGSAICPRCRRPLNPNGACDHCAGLTT</sequence>
<dbReference type="Proteomes" id="UP000015100">
    <property type="component" value="Unassembled WGS sequence"/>
</dbReference>
<evidence type="ECO:0000313" key="3">
    <source>
        <dbReference type="Proteomes" id="UP000015100"/>
    </source>
</evidence>
<organism evidence="2 3">
    <name type="scientific">Dactylellina haptotyla (strain CBS 200.50)</name>
    <name type="common">Nematode-trapping fungus</name>
    <name type="synonym">Monacrosporium haptotylum</name>
    <dbReference type="NCBI Taxonomy" id="1284197"/>
    <lineage>
        <taxon>Eukaryota</taxon>
        <taxon>Fungi</taxon>
        <taxon>Dikarya</taxon>
        <taxon>Ascomycota</taxon>
        <taxon>Pezizomycotina</taxon>
        <taxon>Orbiliomycetes</taxon>
        <taxon>Orbiliales</taxon>
        <taxon>Orbiliaceae</taxon>
        <taxon>Dactylellina</taxon>
    </lineage>
</organism>
<dbReference type="AlphaFoldDB" id="S8AMW8"/>
<reference evidence="2 3" key="1">
    <citation type="journal article" date="2013" name="PLoS Genet.">
        <title>Genomic mechanisms accounting for the adaptation to parasitism in nematode-trapping fungi.</title>
        <authorList>
            <person name="Meerupati T."/>
            <person name="Andersson K.M."/>
            <person name="Friman E."/>
            <person name="Kumar D."/>
            <person name="Tunlid A."/>
            <person name="Ahren D."/>
        </authorList>
    </citation>
    <scope>NUCLEOTIDE SEQUENCE [LARGE SCALE GENOMIC DNA]</scope>
    <source>
        <strain evidence="2 3">CBS 200.50</strain>
    </source>
</reference>
<dbReference type="EMBL" id="AQGS01000055">
    <property type="protein sequence ID" value="EPS44265.1"/>
    <property type="molecule type" value="Genomic_DNA"/>
</dbReference>
<reference evidence="3" key="2">
    <citation type="submission" date="2013-04" db="EMBL/GenBank/DDBJ databases">
        <title>Genomic mechanisms accounting for the adaptation to parasitism in nematode-trapping fungi.</title>
        <authorList>
            <person name="Ahren D.G."/>
        </authorList>
    </citation>
    <scope>NUCLEOTIDE SEQUENCE [LARGE SCALE GENOMIC DNA]</scope>
    <source>
        <strain evidence="3">CBS 200.50</strain>
    </source>
</reference>
<comment type="caution">
    <text evidence="2">The sequence shown here is derived from an EMBL/GenBank/DDBJ whole genome shotgun (WGS) entry which is preliminary data.</text>
</comment>
<protein>
    <submittedName>
        <fullName evidence="2">Uncharacterized protein</fullName>
    </submittedName>
</protein>
<accession>S8AMW8</accession>
<gene>
    <name evidence="2" type="ORF">H072_1775</name>
</gene>
<dbReference type="HOGENOM" id="CLU_2922574_0_0_1"/>
<evidence type="ECO:0000256" key="1">
    <source>
        <dbReference type="SAM" id="MobiDB-lite"/>
    </source>
</evidence>
<proteinExistence type="predicted"/>
<feature type="compositionally biased region" description="Polar residues" evidence="1">
    <location>
        <begin position="1"/>
        <end position="21"/>
    </location>
</feature>
<name>S8AMW8_DACHA</name>